<comment type="caution">
    <text evidence="2">The sequence shown here is derived from an EMBL/GenBank/DDBJ whole genome shotgun (WGS) entry which is preliminary data.</text>
</comment>
<reference evidence="2 3" key="1">
    <citation type="journal article" date="2010" name="J. Bacteriol.">
        <title>Genome sequence of the oligotrophic marine Gammaproteobacterium HTCC2143, isolated from the Oregon Coast.</title>
        <authorList>
            <person name="Oh H.M."/>
            <person name="Kang I."/>
            <person name="Ferriera S."/>
            <person name="Giovannoni S.J."/>
            <person name="Cho J.C."/>
        </authorList>
    </citation>
    <scope>NUCLEOTIDE SEQUENCE [LARGE SCALE GENOMIC DNA]</scope>
    <source>
        <strain evidence="2 3">HTCC2143</strain>
    </source>
</reference>
<accession>A0Y8J8</accession>
<dbReference type="EMBL" id="AAVT01000001">
    <property type="protein sequence ID" value="EAW32452.1"/>
    <property type="molecule type" value="Genomic_DNA"/>
</dbReference>
<evidence type="ECO:0000313" key="3">
    <source>
        <dbReference type="Proteomes" id="UP000004931"/>
    </source>
</evidence>
<feature type="repeat" description="TPR" evidence="1">
    <location>
        <begin position="136"/>
        <end position="169"/>
    </location>
</feature>
<evidence type="ECO:0000313" key="2">
    <source>
        <dbReference type="EMBL" id="EAW32452.1"/>
    </source>
</evidence>
<protein>
    <submittedName>
        <fullName evidence="2">Uncharacterized protein</fullName>
    </submittedName>
</protein>
<dbReference type="AlphaFoldDB" id="A0Y8J8"/>
<dbReference type="PROSITE" id="PS50005">
    <property type="entry name" value="TPR"/>
    <property type="match status" value="1"/>
</dbReference>
<dbReference type="eggNOG" id="COG0526">
    <property type="taxonomic scope" value="Bacteria"/>
</dbReference>
<name>A0Y8J8_9GAMM</name>
<dbReference type="InterPro" id="IPR019734">
    <property type="entry name" value="TPR_rpt"/>
</dbReference>
<keyword evidence="1" id="KW-0802">TPR repeat</keyword>
<sequence>MWQRIYEEVNDPNFVILCAAQDTGGEAVAGPIFDAANATYIQVVDPDHIISSAFNFVNVPSAAWVDEEGRIVRIDEGTYAKNHEIYKGDQTISFGTDVYSPALKDWIAKGKDSVHVQSAETVTSNIRQHTPDQLLADASFRLANLFRTHGYSEKAEHYWEKARSLNPDSVNFIRQNLTLTEEGSAGESFIKLRDGYITEGKDYYRPLDIES</sequence>
<organism evidence="2 3">
    <name type="scientific">marine gamma proteobacterium HTCC2143</name>
    <dbReference type="NCBI Taxonomy" id="247633"/>
    <lineage>
        <taxon>Bacteria</taxon>
        <taxon>Pseudomonadati</taxon>
        <taxon>Pseudomonadota</taxon>
        <taxon>Gammaproteobacteria</taxon>
        <taxon>Cellvibrionales</taxon>
        <taxon>Spongiibacteraceae</taxon>
        <taxon>BD1-7 clade</taxon>
    </lineage>
</organism>
<dbReference type="Gene3D" id="3.40.30.10">
    <property type="entry name" value="Glutaredoxin"/>
    <property type="match status" value="1"/>
</dbReference>
<evidence type="ECO:0000256" key="1">
    <source>
        <dbReference type="PROSITE-ProRule" id="PRU00339"/>
    </source>
</evidence>
<keyword evidence="3" id="KW-1185">Reference proteome</keyword>
<proteinExistence type="predicted"/>
<gene>
    <name evidence="2" type="ORF">GP2143_14391</name>
</gene>
<dbReference type="Proteomes" id="UP000004931">
    <property type="component" value="Unassembled WGS sequence"/>
</dbReference>
<dbReference type="STRING" id="247633.GP2143_14391"/>